<comment type="caution">
    <text evidence="1">The sequence shown here is derived from an EMBL/GenBank/DDBJ whole genome shotgun (WGS) entry which is preliminary data.</text>
</comment>
<accession>A0A1B7LFK7</accession>
<keyword evidence="2" id="KW-1185">Reference proteome</keyword>
<dbReference type="AlphaFoldDB" id="A0A1B7LFK7"/>
<evidence type="ECO:0000313" key="1">
    <source>
        <dbReference type="EMBL" id="OAT82911.1"/>
    </source>
</evidence>
<dbReference type="EMBL" id="LYVF01000129">
    <property type="protein sequence ID" value="OAT82911.1"/>
    <property type="molecule type" value="Genomic_DNA"/>
</dbReference>
<sequence length="59" mass="6092">MLGAAGLDISGLAGPFPRIGACMENCSNKMALFLLPRAAGIIESVPETRYSYGFPSTGA</sequence>
<reference evidence="1 2" key="1">
    <citation type="submission" date="2016-04" db="EMBL/GenBank/DDBJ databases">
        <authorList>
            <person name="Evans L.H."/>
            <person name="Alamgir A."/>
            <person name="Owens N."/>
            <person name="Weber N.D."/>
            <person name="Virtaneva K."/>
            <person name="Barbian K."/>
            <person name="Babar A."/>
            <person name="Rosenke K."/>
        </authorList>
    </citation>
    <scope>NUCLEOTIDE SEQUENCE [LARGE SCALE GENOMIC DNA]</scope>
    <source>
        <strain evidence="1 2">LMa1</strain>
    </source>
</reference>
<proteinExistence type="predicted"/>
<dbReference type="Proteomes" id="UP000078532">
    <property type="component" value="Unassembled WGS sequence"/>
</dbReference>
<organism evidence="1 2">
    <name type="scientific">Desulfotomaculum copahuensis</name>
    <dbReference type="NCBI Taxonomy" id="1838280"/>
    <lineage>
        <taxon>Bacteria</taxon>
        <taxon>Bacillati</taxon>
        <taxon>Bacillota</taxon>
        <taxon>Clostridia</taxon>
        <taxon>Eubacteriales</taxon>
        <taxon>Desulfotomaculaceae</taxon>
        <taxon>Desulfotomaculum</taxon>
    </lineage>
</organism>
<name>A0A1B7LFK7_9FIRM</name>
<gene>
    <name evidence="1" type="ORF">A6M21_17560</name>
</gene>
<evidence type="ECO:0000313" key="2">
    <source>
        <dbReference type="Proteomes" id="UP000078532"/>
    </source>
</evidence>
<protein>
    <submittedName>
        <fullName evidence="1">Uncharacterized protein</fullName>
    </submittedName>
</protein>